<gene>
    <name evidence="2" type="ORF">L207DRAFT_222099</name>
</gene>
<keyword evidence="3" id="KW-1185">Reference proteome</keyword>
<feature type="compositionally biased region" description="Polar residues" evidence="1">
    <location>
        <begin position="71"/>
        <end position="84"/>
    </location>
</feature>
<feature type="region of interest" description="Disordered" evidence="1">
    <location>
        <begin position="29"/>
        <end position="85"/>
    </location>
</feature>
<feature type="compositionally biased region" description="Polar residues" evidence="1">
    <location>
        <begin position="157"/>
        <end position="169"/>
    </location>
</feature>
<dbReference type="EMBL" id="KZ613939">
    <property type="protein sequence ID" value="PMD46904.1"/>
    <property type="molecule type" value="Genomic_DNA"/>
</dbReference>
<sequence length="737" mass="82555">MVPRTKKRRASDVIILSSPPKKFRVPIYISISSEDEGNPPAKKQTPSPGVRVKENGTTPNPGKGNEKIGASVSTSRGPTISINDSDSDDEVLLAATGQYELLRSWVDAGIGITIREMAGEDCKSAYTSTYSAKSNQTHPTSSITEVQHHPSKPPPSVSQLSHTQSSNPNGVKLERAPPWKPQYFSNPAASLTPREPLSQTSHNISPPIIPTTRMYTSVYTPVANSGPKASAAVSRYNPVPILPPKPRISNDVPATIRPASKAPKTTLTSISPAKAQIISSAPGQCLPLAPKQVISLALETSKPLPPYSVLPPGDYLGFYNLVERYSVPHRSVLHTNNPAWRSWLEKLGIDEPQYRNALDHANRAWFKSNVEDCWAKEPSEKRRAIEKVAIWHKYGSFVNLHSIPLRERDVTLSSSVPFHEVERNYFSNVRTFSSHDDIIKQRDDWLSRIGFCEAQKYPLPETPAHTQRLNELYASLHILQRKAIFSSAKYLKLLVKPPAPSWGDLEDKYAIYPASCFTSHAEYKSRRRDWLRSLELDSWPFSYVNMTEKYNGVAEIEWSEKSQETRTAVENHAKAMKDGLIPYASSWSAVEDIFGFNAELDFSGRQLHYRLTRNAWLRTIGMGNYVDELVPMEVLRTRWASKSFDEKRIILEKARKERETFCTERLTKPPNPFLNAEPPSTTRTASSVYLSSAQSSSETKPVSTGPSRPSVTSTMGHVAVTTSRKNTKKKPSRRYRF</sequence>
<evidence type="ECO:0000313" key="3">
    <source>
        <dbReference type="Proteomes" id="UP000235786"/>
    </source>
</evidence>
<proteinExistence type="predicted"/>
<dbReference type="OrthoDB" id="3559314at2759"/>
<reference evidence="2 3" key="1">
    <citation type="submission" date="2016-04" db="EMBL/GenBank/DDBJ databases">
        <title>A degradative enzymes factory behind the ericoid mycorrhizal symbiosis.</title>
        <authorList>
            <consortium name="DOE Joint Genome Institute"/>
            <person name="Martino E."/>
            <person name="Morin E."/>
            <person name="Grelet G."/>
            <person name="Kuo A."/>
            <person name="Kohler A."/>
            <person name="Daghino S."/>
            <person name="Barry K."/>
            <person name="Choi C."/>
            <person name="Cichocki N."/>
            <person name="Clum A."/>
            <person name="Copeland A."/>
            <person name="Hainaut M."/>
            <person name="Haridas S."/>
            <person name="Labutti K."/>
            <person name="Lindquist E."/>
            <person name="Lipzen A."/>
            <person name="Khouja H.-R."/>
            <person name="Murat C."/>
            <person name="Ohm R."/>
            <person name="Olson A."/>
            <person name="Spatafora J."/>
            <person name="Veneault-Fourrey C."/>
            <person name="Henrissat B."/>
            <person name="Grigoriev I."/>
            <person name="Martin F."/>
            <person name="Perotto S."/>
        </authorList>
    </citation>
    <scope>NUCLEOTIDE SEQUENCE [LARGE SCALE GENOMIC DNA]</scope>
    <source>
        <strain evidence="2 3">F</strain>
    </source>
</reference>
<accession>A0A2J6S805</accession>
<feature type="compositionally biased region" description="Low complexity" evidence="1">
    <location>
        <begin position="686"/>
        <end position="697"/>
    </location>
</feature>
<feature type="compositionally biased region" description="Polar residues" evidence="1">
    <location>
        <begin position="698"/>
        <end position="724"/>
    </location>
</feature>
<feature type="compositionally biased region" description="Basic residues" evidence="1">
    <location>
        <begin position="725"/>
        <end position="737"/>
    </location>
</feature>
<feature type="region of interest" description="Disordered" evidence="1">
    <location>
        <begin position="666"/>
        <end position="737"/>
    </location>
</feature>
<dbReference type="Proteomes" id="UP000235786">
    <property type="component" value="Unassembled WGS sequence"/>
</dbReference>
<protein>
    <submittedName>
        <fullName evidence="2">Uncharacterized protein</fullName>
    </submittedName>
</protein>
<feature type="compositionally biased region" description="Polar residues" evidence="1">
    <location>
        <begin position="130"/>
        <end position="145"/>
    </location>
</feature>
<name>A0A2J6S805_HYAVF</name>
<dbReference type="AlphaFoldDB" id="A0A2J6S805"/>
<organism evidence="2 3">
    <name type="scientific">Hyaloscypha variabilis (strain UAMH 11265 / GT02V1 / F)</name>
    <name type="common">Meliniomyces variabilis</name>
    <dbReference type="NCBI Taxonomy" id="1149755"/>
    <lineage>
        <taxon>Eukaryota</taxon>
        <taxon>Fungi</taxon>
        <taxon>Dikarya</taxon>
        <taxon>Ascomycota</taxon>
        <taxon>Pezizomycotina</taxon>
        <taxon>Leotiomycetes</taxon>
        <taxon>Helotiales</taxon>
        <taxon>Hyaloscyphaceae</taxon>
        <taxon>Hyaloscypha</taxon>
        <taxon>Hyaloscypha variabilis</taxon>
    </lineage>
</organism>
<feature type="region of interest" description="Disordered" evidence="1">
    <location>
        <begin position="130"/>
        <end position="209"/>
    </location>
</feature>
<evidence type="ECO:0000313" key="2">
    <source>
        <dbReference type="EMBL" id="PMD46904.1"/>
    </source>
</evidence>
<evidence type="ECO:0000256" key="1">
    <source>
        <dbReference type="SAM" id="MobiDB-lite"/>
    </source>
</evidence>